<dbReference type="Proteomes" id="UP001159075">
    <property type="component" value="Unassembled WGS sequence"/>
</dbReference>
<keyword evidence="1 2" id="KW-0408">Iron</keyword>
<keyword evidence="4" id="KW-1185">Reference proteome</keyword>
<dbReference type="InterPro" id="IPR036766">
    <property type="entry name" value="Fe_traffick_prot_YggX_sf"/>
</dbReference>
<sequence length="92" mass="10796">MARTVNCVYLNKEADGLDFQLYPGDLGKRIFDNISKEAWGLWQKKQTMLINEKKLNMMNVDARKFLEEQMTSFLFEGKDVEIEGFVPEKDQE</sequence>
<evidence type="ECO:0000313" key="3">
    <source>
        <dbReference type="EMBL" id="MDI5831076.1"/>
    </source>
</evidence>
<dbReference type="EMBL" id="JAOTLW010000005">
    <property type="protein sequence ID" value="MDI5831076.1"/>
    <property type="molecule type" value="Genomic_DNA"/>
</dbReference>
<dbReference type="Gene3D" id="1.10.3880.10">
    <property type="entry name" value="Fe(II) trafficking protein YggX"/>
    <property type="match status" value="1"/>
</dbReference>
<protein>
    <recommendedName>
        <fullName evidence="2">Probable Fe(2+)-trafficking protein</fullName>
    </recommendedName>
</protein>
<dbReference type="PANTHER" id="PTHR36965">
    <property type="entry name" value="FE(2+)-TRAFFICKING PROTEIN-RELATED"/>
    <property type="match status" value="1"/>
</dbReference>
<accession>A0ABT6U9P9</accession>
<reference evidence="3 4" key="1">
    <citation type="submission" date="2022-09" db="EMBL/GenBank/DDBJ databases">
        <title>The outer-membrane cytochrome OmcA is essential for infection of Shewanella oneidensis by a zebrafish-associated bacteriophage.</title>
        <authorList>
            <person name="Grenfell A.W."/>
            <person name="Intile P."/>
            <person name="Mcfarlane J."/>
            <person name="Leung D."/>
            <person name="Abdalla K."/>
            <person name="Wold M."/>
            <person name="Kees E."/>
            <person name="Gralnick J."/>
        </authorList>
    </citation>
    <scope>NUCLEOTIDE SEQUENCE [LARGE SCALE GENOMIC DNA]</scope>
    <source>
        <strain evidence="3 4">NF-5</strain>
    </source>
</reference>
<dbReference type="PANTHER" id="PTHR36965:SF1">
    <property type="entry name" value="FE(2+)-TRAFFICKING PROTEIN-RELATED"/>
    <property type="match status" value="1"/>
</dbReference>
<name>A0ABT6U9P9_9GAMM</name>
<comment type="caution">
    <text evidence="3">The sequence shown here is derived from an EMBL/GenBank/DDBJ whole genome shotgun (WGS) entry which is preliminary data.</text>
</comment>
<organism evidence="3 4">
    <name type="scientific">Shewanella xiamenensis</name>
    <dbReference type="NCBI Taxonomy" id="332186"/>
    <lineage>
        <taxon>Bacteria</taxon>
        <taxon>Pseudomonadati</taxon>
        <taxon>Pseudomonadota</taxon>
        <taxon>Gammaproteobacteria</taxon>
        <taxon>Alteromonadales</taxon>
        <taxon>Shewanellaceae</taxon>
        <taxon>Shewanella</taxon>
    </lineage>
</organism>
<dbReference type="InterPro" id="IPR007457">
    <property type="entry name" value="Fe_traffick_prot_YggX"/>
</dbReference>
<dbReference type="Pfam" id="PF04362">
    <property type="entry name" value="Iron_traffic"/>
    <property type="match status" value="1"/>
</dbReference>
<evidence type="ECO:0000313" key="4">
    <source>
        <dbReference type="Proteomes" id="UP001159075"/>
    </source>
</evidence>
<evidence type="ECO:0000256" key="2">
    <source>
        <dbReference type="HAMAP-Rule" id="MF_00686"/>
    </source>
</evidence>
<dbReference type="SUPFAM" id="SSF111148">
    <property type="entry name" value="YggX-like"/>
    <property type="match status" value="1"/>
</dbReference>
<dbReference type="HAMAP" id="MF_00686">
    <property type="entry name" value="Fe_traffic_YggX"/>
    <property type="match status" value="1"/>
</dbReference>
<proteinExistence type="inferred from homology"/>
<evidence type="ECO:0000256" key="1">
    <source>
        <dbReference type="ARBA" id="ARBA00023004"/>
    </source>
</evidence>
<comment type="similarity">
    <text evidence="2">Belongs to the Fe(2+)-trafficking protein family.</text>
</comment>
<dbReference type="PIRSF" id="PIRSF029827">
    <property type="entry name" value="Fe_traffic_YggX"/>
    <property type="match status" value="1"/>
</dbReference>
<comment type="function">
    <text evidence="2">Could be a mediator in iron transactions between iron acquisition and iron-requiring processes, such as synthesis and/or repair of Fe-S clusters in biosynthetic enzymes.</text>
</comment>
<dbReference type="RefSeq" id="WP_240293182.1">
    <property type="nucleotide sequence ID" value="NZ_CP092630.1"/>
</dbReference>
<dbReference type="NCBIfam" id="NF003817">
    <property type="entry name" value="PRK05408.1"/>
    <property type="match status" value="1"/>
</dbReference>
<gene>
    <name evidence="3" type="ORF">ODY93_05830</name>
</gene>